<dbReference type="PROSITE" id="PS51900">
    <property type="entry name" value="CB"/>
    <property type="match status" value="1"/>
</dbReference>
<dbReference type="GO" id="GO:0003677">
    <property type="term" value="F:DNA binding"/>
    <property type="evidence" value="ECO:0007669"/>
    <property type="project" value="UniProtKB-UniRule"/>
</dbReference>
<dbReference type="PANTHER" id="PTHR30349">
    <property type="entry name" value="PHAGE INTEGRASE-RELATED"/>
    <property type="match status" value="1"/>
</dbReference>
<keyword evidence="8" id="KW-0131">Cell cycle</keyword>
<dbReference type="Pfam" id="PF00589">
    <property type="entry name" value="Phage_integrase"/>
    <property type="match status" value="1"/>
</dbReference>
<dbReference type="Gene3D" id="1.10.150.130">
    <property type="match status" value="1"/>
</dbReference>
<evidence type="ECO:0000259" key="11">
    <source>
        <dbReference type="PROSITE" id="PS51900"/>
    </source>
</evidence>
<evidence type="ECO:0000256" key="2">
    <source>
        <dbReference type="ARBA" id="ARBA00022490"/>
    </source>
</evidence>
<evidence type="ECO:0000256" key="3">
    <source>
        <dbReference type="ARBA" id="ARBA00022618"/>
    </source>
</evidence>
<dbReference type="InterPro" id="IPR044068">
    <property type="entry name" value="CB"/>
</dbReference>
<comment type="subcellular location">
    <subcellularLocation>
        <location evidence="1">Cytoplasm</location>
    </subcellularLocation>
</comment>
<dbReference type="Proteomes" id="UP000285456">
    <property type="component" value="Unassembled WGS sequence"/>
</dbReference>
<dbReference type="NCBIfam" id="NF003462">
    <property type="entry name" value="PRK05084.1"/>
    <property type="match status" value="1"/>
</dbReference>
<dbReference type="SUPFAM" id="SSF56349">
    <property type="entry name" value="DNA breaking-rejoining enzymes"/>
    <property type="match status" value="1"/>
</dbReference>
<feature type="domain" description="Core-binding (CB)" evidence="11">
    <location>
        <begin position="18"/>
        <end position="111"/>
    </location>
</feature>
<dbReference type="GO" id="GO:0005737">
    <property type="term" value="C:cytoplasm"/>
    <property type="evidence" value="ECO:0007669"/>
    <property type="project" value="UniProtKB-SubCell"/>
</dbReference>
<organism evidence="12 13">
    <name type="scientific">Oceanobacillus profundus</name>
    <dbReference type="NCBI Taxonomy" id="372463"/>
    <lineage>
        <taxon>Bacteria</taxon>
        <taxon>Bacillati</taxon>
        <taxon>Bacillota</taxon>
        <taxon>Bacilli</taxon>
        <taxon>Bacillales</taxon>
        <taxon>Bacillaceae</taxon>
        <taxon>Oceanobacillus</taxon>
    </lineage>
</organism>
<dbReference type="AlphaFoldDB" id="A0A417YGF2"/>
<evidence type="ECO:0000256" key="4">
    <source>
        <dbReference type="ARBA" id="ARBA00022829"/>
    </source>
</evidence>
<evidence type="ECO:0000256" key="8">
    <source>
        <dbReference type="ARBA" id="ARBA00023306"/>
    </source>
</evidence>
<dbReference type="InterPro" id="IPR002104">
    <property type="entry name" value="Integrase_catalytic"/>
</dbReference>
<dbReference type="OrthoDB" id="283809at2"/>
<sequence>MTPEQKRRLLDQSKLHLIDLPWYVNEYVDYRINASANTLYNYTRDYYKFFEWMVQEELHPGPMKDVDIYTLEKLTIQNIISYERYCIRNNNQIDTIARRLTSLKSLFHYLSQIAEDEEGYPYLQRNVMMKINIRKERLSDKKKAEKIASKILVDDEINAFRQFIREGYGRYLISRDEIRRHSAHTFNRERNLALISLMLGSGLRISEALSIDVDSIDWNRRQVDIVRKGDSGDIASFSDVAAEDMRKYLEIREKRYQIDRTNKAFFISRRTGNGKSNRLTVRAAQLMIKNYASAFGKATLTMHKLRHSFATNHYKINKDLAMLKEILNHANVETTMIYTYISDKQIEQSINKADRII</sequence>
<dbReference type="GO" id="GO:0051301">
    <property type="term" value="P:cell division"/>
    <property type="evidence" value="ECO:0007669"/>
    <property type="project" value="UniProtKB-KW"/>
</dbReference>
<keyword evidence="5" id="KW-0229">DNA integration</keyword>
<keyword evidence="13" id="KW-1185">Reference proteome</keyword>
<comment type="caution">
    <text evidence="12">The sequence shown here is derived from an EMBL/GenBank/DDBJ whole genome shotgun (WGS) entry which is preliminary data.</text>
</comment>
<keyword evidence="2" id="KW-0963">Cytoplasm</keyword>
<gene>
    <name evidence="12" type="primary">xerS</name>
    <name evidence="12" type="ORF">D1B32_11545</name>
</gene>
<feature type="domain" description="Tyr recombinase" evidence="10">
    <location>
        <begin position="146"/>
        <end position="351"/>
    </location>
</feature>
<dbReference type="EMBL" id="QWEH01000007">
    <property type="protein sequence ID" value="RHW31865.1"/>
    <property type="molecule type" value="Genomic_DNA"/>
</dbReference>
<dbReference type="InterPro" id="IPR013762">
    <property type="entry name" value="Integrase-like_cat_sf"/>
</dbReference>
<keyword evidence="4" id="KW-0159">Chromosome partition</keyword>
<keyword evidence="3" id="KW-0132">Cell division</keyword>
<proteinExistence type="predicted"/>
<name>A0A417YGF2_9BACI</name>
<dbReference type="InterPro" id="IPR050090">
    <property type="entry name" value="Tyrosine_recombinase_XerCD"/>
</dbReference>
<protein>
    <submittedName>
        <fullName evidence="12">Tyrosine recombinase XerS</fullName>
    </submittedName>
</protein>
<evidence type="ECO:0000259" key="10">
    <source>
        <dbReference type="PROSITE" id="PS51898"/>
    </source>
</evidence>
<dbReference type="Gene3D" id="1.10.443.10">
    <property type="entry name" value="Intergrase catalytic core"/>
    <property type="match status" value="1"/>
</dbReference>
<dbReference type="GO" id="GO:0015074">
    <property type="term" value="P:DNA integration"/>
    <property type="evidence" value="ECO:0007669"/>
    <property type="project" value="UniProtKB-KW"/>
</dbReference>
<dbReference type="RefSeq" id="WP_118889423.1">
    <property type="nucleotide sequence ID" value="NZ_PHUT01000007.1"/>
</dbReference>
<dbReference type="InterPro" id="IPR011010">
    <property type="entry name" value="DNA_brk_join_enz"/>
</dbReference>
<dbReference type="InterPro" id="IPR010998">
    <property type="entry name" value="Integrase_recombinase_N"/>
</dbReference>
<evidence type="ECO:0000313" key="12">
    <source>
        <dbReference type="EMBL" id="RHW31865.1"/>
    </source>
</evidence>
<reference evidence="12 13" key="1">
    <citation type="journal article" date="2007" name="Int. J. Syst. Evol. Microbiol.">
        <title>Oceanobacillus profundus sp. nov., isolated from a deep-sea sediment core.</title>
        <authorList>
            <person name="Kim Y.G."/>
            <person name="Choi D.H."/>
            <person name="Hyun S."/>
            <person name="Cho B.C."/>
        </authorList>
    </citation>
    <scope>NUCLEOTIDE SEQUENCE [LARGE SCALE GENOMIC DNA]</scope>
    <source>
        <strain evidence="12 13">DSM 18246</strain>
    </source>
</reference>
<evidence type="ECO:0000256" key="6">
    <source>
        <dbReference type="ARBA" id="ARBA00023125"/>
    </source>
</evidence>
<evidence type="ECO:0000313" key="13">
    <source>
        <dbReference type="Proteomes" id="UP000285456"/>
    </source>
</evidence>
<dbReference type="GO" id="GO:0006310">
    <property type="term" value="P:DNA recombination"/>
    <property type="evidence" value="ECO:0007669"/>
    <property type="project" value="UniProtKB-KW"/>
</dbReference>
<keyword evidence="7" id="KW-0233">DNA recombination</keyword>
<evidence type="ECO:0000256" key="5">
    <source>
        <dbReference type="ARBA" id="ARBA00022908"/>
    </source>
</evidence>
<dbReference type="GO" id="GO:0007059">
    <property type="term" value="P:chromosome segregation"/>
    <property type="evidence" value="ECO:0007669"/>
    <property type="project" value="UniProtKB-KW"/>
</dbReference>
<evidence type="ECO:0000256" key="9">
    <source>
        <dbReference type="PROSITE-ProRule" id="PRU01248"/>
    </source>
</evidence>
<keyword evidence="6 9" id="KW-0238">DNA-binding</keyword>
<evidence type="ECO:0000256" key="7">
    <source>
        <dbReference type="ARBA" id="ARBA00023172"/>
    </source>
</evidence>
<evidence type="ECO:0000256" key="1">
    <source>
        <dbReference type="ARBA" id="ARBA00004496"/>
    </source>
</evidence>
<dbReference type="PROSITE" id="PS51898">
    <property type="entry name" value="TYR_RECOMBINASE"/>
    <property type="match status" value="1"/>
</dbReference>
<dbReference type="PANTHER" id="PTHR30349:SF77">
    <property type="entry name" value="TYROSINE RECOMBINASE XERC"/>
    <property type="match status" value="1"/>
</dbReference>
<dbReference type="SUPFAM" id="SSF47823">
    <property type="entry name" value="lambda integrase-like, N-terminal domain"/>
    <property type="match status" value="1"/>
</dbReference>
<accession>A0A417YGF2</accession>